<comment type="caution">
    <text evidence="2">The sequence shown here is derived from an EMBL/GenBank/DDBJ whole genome shotgun (WGS) entry which is preliminary data.</text>
</comment>
<dbReference type="EMBL" id="NCVQ01000001">
    <property type="protein sequence ID" value="PWZ56980.1"/>
    <property type="molecule type" value="Genomic_DNA"/>
</dbReference>
<feature type="region of interest" description="Disordered" evidence="1">
    <location>
        <begin position="330"/>
        <end position="510"/>
    </location>
</feature>
<feature type="compositionally biased region" description="Acidic residues" evidence="1">
    <location>
        <begin position="387"/>
        <end position="403"/>
    </location>
</feature>
<gene>
    <name evidence="2" type="ORF">Zm00014a_001670</name>
</gene>
<feature type="compositionally biased region" description="Polar residues" evidence="1">
    <location>
        <begin position="128"/>
        <end position="140"/>
    </location>
</feature>
<evidence type="ECO:0000256" key="1">
    <source>
        <dbReference type="SAM" id="MobiDB-lite"/>
    </source>
</evidence>
<proteinExistence type="predicted"/>
<accession>A0A317YEJ1</accession>
<protein>
    <recommendedName>
        <fullName evidence="3">Nucleolin 2</fullName>
    </recommendedName>
</protein>
<feature type="compositionally biased region" description="Acidic residues" evidence="1">
    <location>
        <begin position="430"/>
        <end position="442"/>
    </location>
</feature>
<evidence type="ECO:0000313" key="2">
    <source>
        <dbReference type="EMBL" id="PWZ56980.1"/>
    </source>
</evidence>
<feature type="compositionally biased region" description="Acidic residues" evidence="1">
    <location>
        <begin position="495"/>
        <end position="509"/>
    </location>
</feature>
<sequence length="530" mass="57436">MPPSIYRLCPPSSLGLPLILYRGLLLGEIHGRVSSSARSTTGQAHPAHAALHGIAVPADLLSPRGPLPQRATLHGTSGSRSPTRRDPWLASSAAEPTSRLSDRAEPLELLRSEEVGAGTQIHGAPNARKQSLQAAKSANSGHGGKIIQNPHSHRASLNGDEMSYLIFLSETRILDKKTFFKSVIWYLQSILPRRSGEVNLTLGGIDLKLPQRSGEVNLTFWEFTVRASTPRHHRALAYLPTHDFLPTNGALAKTLDALLWPRSPFPTASWRPKTAPFPLPACACCPNRRRDRRTCSLPATSRCPQPFSVPLSRLQARVVSLAPDAHLVNKVQTKKAPAPKIAKQESSDDDTSDETSESDEEPAKKPTAKPLVVVAKNGSKTVKQESSSDEDSSKDESNDDSDDEPAKKAAAKPLGVVAKNGLKKGKQETSSDETSSDDESDDDVKPAAPLKKTYVVVAQKKKGYSSESDSDDDSDEEVPPKSKAPAATIKKEDSSETESESDSEVEDFGCDEKFPIIDDWVSHLVPDTRI</sequence>
<organism evidence="2">
    <name type="scientific">Zea mays</name>
    <name type="common">Maize</name>
    <dbReference type="NCBI Taxonomy" id="4577"/>
    <lineage>
        <taxon>Eukaryota</taxon>
        <taxon>Viridiplantae</taxon>
        <taxon>Streptophyta</taxon>
        <taxon>Embryophyta</taxon>
        <taxon>Tracheophyta</taxon>
        <taxon>Spermatophyta</taxon>
        <taxon>Magnoliopsida</taxon>
        <taxon>Liliopsida</taxon>
        <taxon>Poales</taxon>
        <taxon>Poaceae</taxon>
        <taxon>PACMAD clade</taxon>
        <taxon>Panicoideae</taxon>
        <taxon>Andropogonodae</taxon>
        <taxon>Andropogoneae</taxon>
        <taxon>Tripsacinae</taxon>
        <taxon>Zea</taxon>
    </lineage>
</organism>
<dbReference type="Proteomes" id="UP000251960">
    <property type="component" value="Chromosome 1"/>
</dbReference>
<feature type="compositionally biased region" description="Acidic residues" evidence="1">
    <location>
        <begin position="347"/>
        <end position="360"/>
    </location>
</feature>
<dbReference type="AlphaFoldDB" id="A0A317YEJ1"/>
<feature type="compositionally biased region" description="Acidic residues" evidence="1">
    <location>
        <begin position="468"/>
        <end position="477"/>
    </location>
</feature>
<name>A0A317YEJ1_MAIZE</name>
<feature type="region of interest" description="Disordered" evidence="1">
    <location>
        <begin position="60"/>
        <end position="104"/>
    </location>
</feature>
<feature type="region of interest" description="Disordered" evidence="1">
    <location>
        <begin position="121"/>
        <end position="154"/>
    </location>
</feature>
<evidence type="ECO:0008006" key="3">
    <source>
        <dbReference type="Google" id="ProtNLM"/>
    </source>
</evidence>
<reference evidence="2" key="1">
    <citation type="journal article" date="2018" name="Nat. Genet.">
        <title>Extensive intraspecific gene order and gene structural variations between Mo17 and other maize genomes.</title>
        <authorList>
            <person name="Sun S."/>
            <person name="Zhou Y."/>
            <person name="Chen J."/>
            <person name="Shi J."/>
            <person name="Zhao H."/>
            <person name="Zhao H."/>
            <person name="Song W."/>
            <person name="Zhang M."/>
            <person name="Cui Y."/>
            <person name="Dong X."/>
            <person name="Liu H."/>
            <person name="Ma X."/>
            <person name="Jiao Y."/>
            <person name="Wang B."/>
            <person name="Wei X."/>
            <person name="Stein J.C."/>
            <person name="Glaubitz J.C."/>
            <person name="Lu F."/>
            <person name="Yu G."/>
            <person name="Liang C."/>
            <person name="Fengler K."/>
            <person name="Li B."/>
            <person name="Rafalski A."/>
            <person name="Schnable P.S."/>
            <person name="Ware D.H."/>
            <person name="Buckler E.S."/>
            <person name="Lai J."/>
        </authorList>
    </citation>
    <scope>NUCLEOTIDE SEQUENCE [LARGE SCALE GENOMIC DNA]</scope>
    <source>
        <tissue evidence="2">Seedling</tissue>
    </source>
</reference>